<dbReference type="Proteomes" id="UP001159363">
    <property type="component" value="Chromosome 3"/>
</dbReference>
<accession>A0ABQ9I570</accession>
<organism evidence="1 2">
    <name type="scientific">Dryococelus australis</name>
    <dbReference type="NCBI Taxonomy" id="614101"/>
    <lineage>
        <taxon>Eukaryota</taxon>
        <taxon>Metazoa</taxon>
        <taxon>Ecdysozoa</taxon>
        <taxon>Arthropoda</taxon>
        <taxon>Hexapoda</taxon>
        <taxon>Insecta</taxon>
        <taxon>Pterygota</taxon>
        <taxon>Neoptera</taxon>
        <taxon>Polyneoptera</taxon>
        <taxon>Phasmatodea</taxon>
        <taxon>Verophasmatodea</taxon>
        <taxon>Anareolatae</taxon>
        <taxon>Phasmatidae</taxon>
        <taxon>Eurycanthinae</taxon>
        <taxon>Dryococelus</taxon>
    </lineage>
</organism>
<evidence type="ECO:0000313" key="2">
    <source>
        <dbReference type="Proteomes" id="UP001159363"/>
    </source>
</evidence>
<protein>
    <submittedName>
        <fullName evidence="1">Uncharacterized protein</fullName>
    </submittedName>
</protein>
<evidence type="ECO:0000313" key="1">
    <source>
        <dbReference type="EMBL" id="KAJ8891384.1"/>
    </source>
</evidence>
<reference evidence="1 2" key="1">
    <citation type="submission" date="2023-02" db="EMBL/GenBank/DDBJ databases">
        <title>LHISI_Scaffold_Assembly.</title>
        <authorList>
            <person name="Stuart O.P."/>
            <person name="Cleave R."/>
            <person name="Magrath M.J.L."/>
            <person name="Mikheyev A.S."/>
        </authorList>
    </citation>
    <scope>NUCLEOTIDE SEQUENCE [LARGE SCALE GENOMIC DNA]</scope>
    <source>
        <strain evidence="1">Daus_M_001</strain>
        <tissue evidence="1">Leg muscle</tissue>
    </source>
</reference>
<comment type="caution">
    <text evidence="1">The sequence shown here is derived from an EMBL/GenBank/DDBJ whole genome shotgun (WGS) entry which is preliminary data.</text>
</comment>
<dbReference type="EMBL" id="JARBHB010000003">
    <property type="protein sequence ID" value="KAJ8891384.1"/>
    <property type="molecule type" value="Genomic_DNA"/>
</dbReference>
<gene>
    <name evidence="1" type="ORF">PR048_010900</name>
</gene>
<proteinExistence type="predicted"/>
<sequence length="206" mass="24169">MSSMWVSSLSLVFCPEAGFQCRRDCFSKISEEQMQIFQRLYDIDTKNEQDIFVSSLIVPQEIKRWPRKESSLNKPKKFVYGYFISRSGVCKKDFVSLFGDVSMKRLRCLQSYILQDKTPKDMIGIGNINRALPNKDVLLLNEHISSFLVSVTHYSSCQYRFLPSEVNCHKMYCEELMVRLKSPSLAKRVAEAELQIHKHRRKNYFQ</sequence>
<name>A0ABQ9I570_9NEOP</name>
<keyword evidence="2" id="KW-1185">Reference proteome</keyword>